<comment type="similarity">
    <text evidence="2">Belongs to the multi antimicrobial extrusion (MATE) (TC 2.A.66.1) family. MepA subfamily.</text>
</comment>
<dbReference type="GO" id="GO:0015297">
    <property type="term" value="F:antiporter activity"/>
    <property type="evidence" value="ECO:0007669"/>
    <property type="project" value="InterPro"/>
</dbReference>
<reference evidence="11 12" key="1">
    <citation type="journal article" date="2016" name="Microbiology (Mosc.)">
        <title>Comparison of Lactobacillus crispatus isolates from Lactobacillus-dominated vaginal microbiomes with isolates from microbiomes containing bacterial vaginosis-associated bacteria.</title>
        <authorList>
            <person name="Abdelmaksoud A.A."/>
            <person name="Koparde V.N."/>
            <person name="Sheth N.U."/>
            <person name="Serrano M.G."/>
            <person name="Glascock A.L."/>
            <person name="Fettweis J.M."/>
            <person name="Strauss Iii J.F."/>
            <person name="Buck G.A."/>
            <person name="Jefferson K.K."/>
        </authorList>
    </citation>
    <scope>NUCLEOTIDE SEQUENCE [LARGE SCALE GENOMIC DNA]</scope>
    <source>
        <strain evidence="11 12">VMC3</strain>
    </source>
</reference>
<dbReference type="InterPro" id="IPR045070">
    <property type="entry name" value="MATE_MepA-like"/>
</dbReference>
<evidence type="ECO:0000256" key="3">
    <source>
        <dbReference type="ARBA" id="ARBA00022106"/>
    </source>
</evidence>
<keyword evidence="5" id="KW-1003">Cell membrane</keyword>
<dbReference type="PANTHER" id="PTHR43823:SF3">
    <property type="entry name" value="MULTIDRUG EXPORT PROTEIN MEPA"/>
    <property type="match status" value="1"/>
</dbReference>
<comment type="caution">
    <text evidence="11">The sequence shown here is derived from an EMBL/GenBank/DDBJ whole genome shotgun (WGS) entry which is preliminary data.</text>
</comment>
<dbReference type="InterPro" id="IPR002528">
    <property type="entry name" value="MATE_fam"/>
</dbReference>
<dbReference type="NCBIfam" id="TIGR00797">
    <property type="entry name" value="matE"/>
    <property type="match status" value="1"/>
</dbReference>
<dbReference type="Proteomes" id="UP000067598">
    <property type="component" value="Unassembled WGS sequence"/>
</dbReference>
<dbReference type="GO" id="GO:0042910">
    <property type="term" value="F:xenobiotic transmembrane transporter activity"/>
    <property type="evidence" value="ECO:0007669"/>
    <property type="project" value="InterPro"/>
</dbReference>
<feature type="transmembrane region" description="Helical" evidence="10">
    <location>
        <begin position="317"/>
        <end position="342"/>
    </location>
</feature>
<evidence type="ECO:0000256" key="1">
    <source>
        <dbReference type="ARBA" id="ARBA00004651"/>
    </source>
</evidence>
<dbReference type="InterPro" id="IPR048279">
    <property type="entry name" value="MdtK-like"/>
</dbReference>
<feature type="transmembrane region" description="Helical" evidence="10">
    <location>
        <begin position="192"/>
        <end position="213"/>
    </location>
</feature>
<dbReference type="EMBL" id="LJGP01000009">
    <property type="protein sequence ID" value="KWU04309.1"/>
    <property type="molecule type" value="Genomic_DNA"/>
</dbReference>
<keyword evidence="9" id="KW-0046">Antibiotic resistance</keyword>
<feature type="transmembrane region" description="Helical" evidence="10">
    <location>
        <begin position="133"/>
        <end position="150"/>
    </location>
</feature>
<comment type="subcellular location">
    <subcellularLocation>
        <location evidence="1">Cell membrane</location>
        <topology evidence="1">Multi-pass membrane protein</topology>
    </subcellularLocation>
</comment>
<dbReference type="AlphaFoldDB" id="A0A125P6F8"/>
<proteinExistence type="inferred from homology"/>
<evidence type="ECO:0000256" key="7">
    <source>
        <dbReference type="ARBA" id="ARBA00022989"/>
    </source>
</evidence>
<organism evidence="11 12">
    <name type="scientific">Lactobacillus crispatus</name>
    <dbReference type="NCBI Taxonomy" id="47770"/>
    <lineage>
        <taxon>Bacteria</taxon>
        <taxon>Bacillati</taxon>
        <taxon>Bacillota</taxon>
        <taxon>Bacilli</taxon>
        <taxon>Lactobacillales</taxon>
        <taxon>Lactobacillaceae</taxon>
        <taxon>Lactobacillus</taxon>
    </lineage>
</organism>
<feature type="transmembrane region" description="Helical" evidence="10">
    <location>
        <begin position="413"/>
        <end position="432"/>
    </location>
</feature>
<keyword evidence="6 10" id="KW-0812">Transmembrane</keyword>
<evidence type="ECO:0000256" key="2">
    <source>
        <dbReference type="ARBA" id="ARBA00008417"/>
    </source>
</evidence>
<feature type="transmembrane region" description="Helical" evidence="10">
    <location>
        <begin position="278"/>
        <end position="297"/>
    </location>
</feature>
<evidence type="ECO:0000313" key="11">
    <source>
        <dbReference type="EMBL" id="KWU04309.1"/>
    </source>
</evidence>
<dbReference type="RefSeq" id="WP_060461836.1">
    <property type="nucleotide sequence ID" value="NZ_AP025162.1"/>
</dbReference>
<keyword evidence="7 10" id="KW-1133">Transmembrane helix</keyword>
<dbReference type="GO" id="GO:0046677">
    <property type="term" value="P:response to antibiotic"/>
    <property type="evidence" value="ECO:0007669"/>
    <property type="project" value="UniProtKB-KW"/>
</dbReference>
<gene>
    <name evidence="11" type="ORF">AEL95_02770</name>
</gene>
<feature type="transmembrane region" description="Helical" evidence="10">
    <location>
        <begin position="162"/>
        <end position="186"/>
    </location>
</feature>
<feature type="transmembrane region" description="Helical" evidence="10">
    <location>
        <begin position="382"/>
        <end position="401"/>
    </location>
</feature>
<protein>
    <recommendedName>
        <fullName evidence="3">Multidrug export protein MepA</fullName>
    </recommendedName>
</protein>
<dbReference type="CDD" id="cd13143">
    <property type="entry name" value="MATE_MepA_like"/>
    <property type="match status" value="1"/>
</dbReference>
<evidence type="ECO:0000256" key="10">
    <source>
        <dbReference type="SAM" id="Phobius"/>
    </source>
</evidence>
<evidence type="ECO:0000256" key="6">
    <source>
        <dbReference type="ARBA" id="ARBA00022692"/>
    </source>
</evidence>
<name>A0A125P6F8_9LACO</name>
<evidence type="ECO:0000256" key="4">
    <source>
        <dbReference type="ARBA" id="ARBA00022448"/>
    </source>
</evidence>
<feature type="transmembrane region" description="Helical" evidence="10">
    <location>
        <begin position="354"/>
        <end position="376"/>
    </location>
</feature>
<sequence>MDELFAKAPIKQVYFKLSLPVVLGMITTMIYNLADTMFVAKTGDTNLVAGITIGAPLFTFLIAIADIFGLGGSSVISRLFGEKKYELSKRISSFCLYGGMITGLFLTVILLIFEHPILTILGAKAATYNDAADFYRVLSIGAVFIILSLIPQNLIRTEGLAIEAMIATMTGTILAIILDPIFLFVLKWGATGVGIANILGYVVTDLILVIMILQKARFITLDPKLIKINAESIKEVVAIGIPGSITNFAQSFGMALLNSSLAIYGADKVAAMGITQKIYGIVILVIVGFAFGAQPLLGYNYGAQNWRRLRDILRFDILVQVVYAAIVGGLLIVFASPVTALFMNQPDIVSAGSYMLLATIVTTPVVGIVLVYTTVFQSVGNAWGAFIMAIARQGVIYFVVLELMKMTLGYHGIVWSQAISDILTCVIGFFIYEKALDLKDKIESAKNKE</sequence>
<feature type="transmembrane region" description="Helical" evidence="10">
    <location>
        <begin position="46"/>
        <end position="70"/>
    </location>
</feature>
<dbReference type="PATRIC" id="fig|47770.28.peg.2168"/>
<evidence type="ECO:0000256" key="9">
    <source>
        <dbReference type="ARBA" id="ARBA00023251"/>
    </source>
</evidence>
<dbReference type="PANTHER" id="PTHR43823">
    <property type="entry name" value="SPORULATION PROTEIN YKVU"/>
    <property type="match status" value="1"/>
</dbReference>
<dbReference type="GO" id="GO:0005886">
    <property type="term" value="C:plasma membrane"/>
    <property type="evidence" value="ECO:0007669"/>
    <property type="project" value="UniProtKB-SubCell"/>
</dbReference>
<feature type="transmembrane region" description="Helical" evidence="10">
    <location>
        <begin position="91"/>
        <end position="113"/>
    </location>
</feature>
<dbReference type="PIRSF" id="PIRSF006603">
    <property type="entry name" value="DinF"/>
    <property type="match status" value="1"/>
</dbReference>
<evidence type="ECO:0000256" key="8">
    <source>
        <dbReference type="ARBA" id="ARBA00023136"/>
    </source>
</evidence>
<keyword evidence="4" id="KW-0813">Transport</keyword>
<evidence type="ECO:0000256" key="5">
    <source>
        <dbReference type="ARBA" id="ARBA00022475"/>
    </source>
</evidence>
<evidence type="ECO:0000313" key="12">
    <source>
        <dbReference type="Proteomes" id="UP000067598"/>
    </source>
</evidence>
<feature type="transmembrane region" description="Helical" evidence="10">
    <location>
        <begin position="13"/>
        <end position="34"/>
    </location>
</feature>
<dbReference type="InterPro" id="IPR051327">
    <property type="entry name" value="MATE_MepA_subfamily"/>
</dbReference>
<accession>A0A125P6F8</accession>
<keyword evidence="8 10" id="KW-0472">Membrane</keyword>
<dbReference type="Pfam" id="PF01554">
    <property type="entry name" value="MatE"/>
    <property type="match status" value="2"/>
</dbReference>